<proteinExistence type="predicted"/>
<feature type="signal peptide" evidence="1">
    <location>
        <begin position="1"/>
        <end position="21"/>
    </location>
</feature>
<evidence type="ECO:0000313" key="2">
    <source>
        <dbReference type="EMBL" id="KAJ1646122.1"/>
    </source>
</evidence>
<feature type="chain" id="PRO_5040770457" description="Secreted protein" evidence="1">
    <location>
        <begin position="22"/>
        <end position="146"/>
    </location>
</feature>
<dbReference type="EMBL" id="JANBOH010000074">
    <property type="protein sequence ID" value="KAJ1646122.1"/>
    <property type="molecule type" value="Genomic_DNA"/>
</dbReference>
<evidence type="ECO:0000313" key="3">
    <source>
        <dbReference type="Proteomes" id="UP001145021"/>
    </source>
</evidence>
<keyword evidence="1" id="KW-0732">Signal</keyword>
<sequence length="146" mass="16128">MYKYLALLIFSLALSAAASNSFVVSSAPPTQHTHLRRANETPEPPPFHQPIVIPASNHLAQRIPRHVPDAGNSVLPESNGMMDRPAPGDFQVEAVADKAAVLRKRGWYPPYSGYYYDPYSYGGYPYYANYYGGSILNLDMGLGIHI</sequence>
<evidence type="ECO:0000256" key="1">
    <source>
        <dbReference type="SAM" id="SignalP"/>
    </source>
</evidence>
<accession>A0A9W8CL50</accession>
<keyword evidence="3" id="KW-1185">Reference proteome</keyword>
<dbReference type="Proteomes" id="UP001145021">
    <property type="component" value="Unassembled WGS sequence"/>
</dbReference>
<reference evidence="2" key="1">
    <citation type="submission" date="2022-07" db="EMBL/GenBank/DDBJ databases">
        <title>Phylogenomic reconstructions and comparative analyses of Kickxellomycotina fungi.</title>
        <authorList>
            <person name="Reynolds N.K."/>
            <person name="Stajich J.E."/>
            <person name="Barry K."/>
            <person name="Grigoriev I.V."/>
            <person name="Crous P."/>
            <person name="Smith M.E."/>
        </authorList>
    </citation>
    <scope>NUCLEOTIDE SEQUENCE</scope>
    <source>
        <strain evidence="2">NBRC 105413</strain>
    </source>
</reference>
<evidence type="ECO:0008006" key="4">
    <source>
        <dbReference type="Google" id="ProtNLM"/>
    </source>
</evidence>
<gene>
    <name evidence="2" type="ORF">LPJ64_002360</name>
</gene>
<protein>
    <recommendedName>
        <fullName evidence="4">Secreted protein</fullName>
    </recommendedName>
</protein>
<dbReference type="AlphaFoldDB" id="A0A9W8CL50"/>
<comment type="caution">
    <text evidence="2">The sequence shown here is derived from an EMBL/GenBank/DDBJ whole genome shotgun (WGS) entry which is preliminary data.</text>
</comment>
<organism evidence="2 3">
    <name type="scientific">Coemansia asiatica</name>
    <dbReference type="NCBI Taxonomy" id="1052880"/>
    <lineage>
        <taxon>Eukaryota</taxon>
        <taxon>Fungi</taxon>
        <taxon>Fungi incertae sedis</taxon>
        <taxon>Zoopagomycota</taxon>
        <taxon>Kickxellomycotina</taxon>
        <taxon>Kickxellomycetes</taxon>
        <taxon>Kickxellales</taxon>
        <taxon>Kickxellaceae</taxon>
        <taxon>Coemansia</taxon>
    </lineage>
</organism>
<name>A0A9W8CL50_9FUNG</name>